<evidence type="ECO:0000256" key="4">
    <source>
        <dbReference type="ARBA" id="ARBA00023163"/>
    </source>
</evidence>
<dbReference type="Gene3D" id="1.10.10.10">
    <property type="entry name" value="Winged helix-like DNA-binding domain superfamily/Winged helix DNA-binding domain"/>
    <property type="match status" value="1"/>
</dbReference>
<keyword evidence="9" id="KW-1185">Reference proteome</keyword>
<dbReference type="Pfam" id="PF08281">
    <property type="entry name" value="Sigma70_r4_2"/>
    <property type="match status" value="1"/>
</dbReference>
<accession>A0A2P8G7Z8</accession>
<dbReference type="InterPro" id="IPR013324">
    <property type="entry name" value="RNA_pol_sigma_r3/r4-like"/>
</dbReference>
<sequence length="193" mass="22849">MEPFNDQATDELLIWRAFKSGDEAAFGEIYRTQVQGLLNYGNKINPDRQQVQDSVQDLFIELWNSRERLKDTSSVKFYLFRSLRNKLSKLSRPDHSFPLDNAYDTLSDPSVTFYIFDHEIEAERIERLQKTILKLSRRQQEAINLRYFHDFSNDEIAEIMGLNYQSACKLIYSGLKFLKENVKLFTFIMLLLR</sequence>
<evidence type="ECO:0000313" key="8">
    <source>
        <dbReference type="EMBL" id="PSL30099.1"/>
    </source>
</evidence>
<evidence type="ECO:0000259" key="7">
    <source>
        <dbReference type="Pfam" id="PF08281"/>
    </source>
</evidence>
<dbReference type="GO" id="GO:0016987">
    <property type="term" value="F:sigma factor activity"/>
    <property type="evidence" value="ECO:0007669"/>
    <property type="project" value="UniProtKB-KW"/>
</dbReference>
<name>A0A2P8G7Z8_9BACT</name>
<dbReference type="InterPro" id="IPR013249">
    <property type="entry name" value="RNA_pol_sigma70_r4_t2"/>
</dbReference>
<feature type="domain" description="RNA polymerase sigma-70 region 2" evidence="6">
    <location>
        <begin position="34"/>
        <end position="87"/>
    </location>
</feature>
<keyword evidence="5" id="KW-0175">Coiled coil</keyword>
<keyword evidence="3" id="KW-0731">Sigma factor</keyword>
<evidence type="ECO:0000256" key="3">
    <source>
        <dbReference type="ARBA" id="ARBA00023082"/>
    </source>
</evidence>
<dbReference type="InterPro" id="IPR013325">
    <property type="entry name" value="RNA_pol_sigma_r2"/>
</dbReference>
<dbReference type="AlphaFoldDB" id="A0A2P8G7Z8"/>
<evidence type="ECO:0000256" key="1">
    <source>
        <dbReference type="ARBA" id="ARBA00010641"/>
    </source>
</evidence>
<evidence type="ECO:0000256" key="2">
    <source>
        <dbReference type="ARBA" id="ARBA00023015"/>
    </source>
</evidence>
<dbReference type="NCBIfam" id="TIGR02937">
    <property type="entry name" value="sigma70-ECF"/>
    <property type="match status" value="1"/>
</dbReference>
<dbReference type="Proteomes" id="UP000241964">
    <property type="component" value="Unassembled WGS sequence"/>
</dbReference>
<feature type="domain" description="RNA polymerase sigma factor 70 region 4 type 2" evidence="7">
    <location>
        <begin position="126"/>
        <end position="178"/>
    </location>
</feature>
<reference evidence="8 9" key="1">
    <citation type="submission" date="2018-03" db="EMBL/GenBank/DDBJ databases">
        <title>Genomic Encyclopedia of Archaeal and Bacterial Type Strains, Phase II (KMG-II): from individual species to whole genera.</title>
        <authorList>
            <person name="Goeker M."/>
        </authorList>
    </citation>
    <scope>NUCLEOTIDE SEQUENCE [LARGE SCALE GENOMIC DNA]</scope>
    <source>
        <strain evidence="8 9">DSM 29057</strain>
    </source>
</reference>
<dbReference type="PANTHER" id="PTHR43133">
    <property type="entry name" value="RNA POLYMERASE ECF-TYPE SIGMA FACTO"/>
    <property type="match status" value="1"/>
</dbReference>
<dbReference type="InterPro" id="IPR007627">
    <property type="entry name" value="RNA_pol_sigma70_r2"/>
</dbReference>
<comment type="similarity">
    <text evidence="1">Belongs to the sigma-70 factor family. ECF subfamily.</text>
</comment>
<dbReference type="OrthoDB" id="9150024at2"/>
<feature type="coiled-coil region" evidence="5">
    <location>
        <begin position="118"/>
        <end position="145"/>
    </location>
</feature>
<evidence type="ECO:0000313" key="9">
    <source>
        <dbReference type="Proteomes" id="UP000241964"/>
    </source>
</evidence>
<dbReference type="InterPro" id="IPR014284">
    <property type="entry name" value="RNA_pol_sigma-70_dom"/>
</dbReference>
<dbReference type="InterPro" id="IPR039425">
    <property type="entry name" value="RNA_pol_sigma-70-like"/>
</dbReference>
<dbReference type="EMBL" id="PYAS01000004">
    <property type="protein sequence ID" value="PSL30099.1"/>
    <property type="molecule type" value="Genomic_DNA"/>
</dbReference>
<dbReference type="SUPFAM" id="SSF88946">
    <property type="entry name" value="Sigma2 domain of RNA polymerase sigma factors"/>
    <property type="match status" value="1"/>
</dbReference>
<keyword evidence="2" id="KW-0805">Transcription regulation</keyword>
<keyword evidence="4" id="KW-0804">Transcription</keyword>
<dbReference type="GO" id="GO:0003677">
    <property type="term" value="F:DNA binding"/>
    <property type="evidence" value="ECO:0007669"/>
    <property type="project" value="InterPro"/>
</dbReference>
<dbReference type="RefSeq" id="WP_106595017.1">
    <property type="nucleotide sequence ID" value="NZ_PYAS01000004.1"/>
</dbReference>
<evidence type="ECO:0000259" key="6">
    <source>
        <dbReference type="Pfam" id="PF04542"/>
    </source>
</evidence>
<dbReference type="Gene3D" id="1.10.1740.10">
    <property type="match status" value="1"/>
</dbReference>
<dbReference type="Pfam" id="PF04542">
    <property type="entry name" value="Sigma70_r2"/>
    <property type="match status" value="1"/>
</dbReference>
<dbReference type="SUPFAM" id="SSF88659">
    <property type="entry name" value="Sigma3 and sigma4 domains of RNA polymerase sigma factors"/>
    <property type="match status" value="1"/>
</dbReference>
<organism evidence="8 9">
    <name type="scientific">Dyadobacter jiangsuensis</name>
    <dbReference type="NCBI Taxonomy" id="1591085"/>
    <lineage>
        <taxon>Bacteria</taxon>
        <taxon>Pseudomonadati</taxon>
        <taxon>Bacteroidota</taxon>
        <taxon>Cytophagia</taxon>
        <taxon>Cytophagales</taxon>
        <taxon>Spirosomataceae</taxon>
        <taxon>Dyadobacter</taxon>
    </lineage>
</organism>
<comment type="caution">
    <text evidence="8">The sequence shown here is derived from an EMBL/GenBank/DDBJ whole genome shotgun (WGS) entry which is preliminary data.</text>
</comment>
<dbReference type="InterPro" id="IPR036388">
    <property type="entry name" value="WH-like_DNA-bd_sf"/>
</dbReference>
<gene>
    <name evidence="8" type="ORF">CLV60_10441</name>
</gene>
<protein>
    <submittedName>
        <fullName evidence="8">RNA polymerase sigma factor (Sigma-70 family)</fullName>
    </submittedName>
</protein>
<evidence type="ECO:0000256" key="5">
    <source>
        <dbReference type="SAM" id="Coils"/>
    </source>
</evidence>
<dbReference type="PANTHER" id="PTHR43133:SF46">
    <property type="entry name" value="RNA POLYMERASE SIGMA-70 FACTOR ECF SUBFAMILY"/>
    <property type="match status" value="1"/>
</dbReference>
<proteinExistence type="inferred from homology"/>
<dbReference type="GO" id="GO:0006352">
    <property type="term" value="P:DNA-templated transcription initiation"/>
    <property type="evidence" value="ECO:0007669"/>
    <property type="project" value="InterPro"/>
</dbReference>